<dbReference type="SUPFAM" id="SSF50475">
    <property type="entry name" value="FMN-binding split barrel"/>
    <property type="match status" value="1"/>
</dbReference>
<evidence type="ECO:0000256" key="3">
    <source>
        <dbReference type="ARBA" id="ARBA00022982"/>
    </source>
</evidence>
<dbReference type="PROSITE" id="PS00202">
    <property type="entry name" value="RUBREDOXIN"/>
    <property type="match status" value="1"/>
</dbReference>
<dbReference type="InterPro" id="IPR018527">
    <property type="entry name" value="Rubredoxin_Fe_BS"/>
</dbReference>
<dbReference type="SUPFAM" id="SSF57802">
    <property type="entry name" value="Rubredoxin-like"/>
    <property type="match status" value="1"/>
</dbReference>
<accession>A0A434AYH2</accession>
<keyword evidence="2" id="KW-0479">Metal-binding</keyword>
<dbReference type="PROSITE" id="PS50903">
    <property type="entry name" value="RUBREDOXIN_LIKE"/>
    <property type="match status" value="1"/>
</dbReference>
<dbReference type="CDD" id="cd00730">
    <property type="entry name" value="rubredoxin"/>
    <property type="match status" value="1"/>
</dbReference>
<gene>
    <name evidence="7" type="ORF">DLK05_02260</name>
</gene>
<dbReference type="EMBL" id="RJJX01000002">
    <property type="protein sequence ID" value="RUT79534.1"/>
    <property type="molecule type" value="Genomic_DNA"/>
</dbReference>
<evidence type="ECO:0000256" key="5">
    <source>
        <dbReference type="ARBA" id="ARBA00023004"/>
    </source>
</evidence>
<dbReference type="PANTHER" id="PTHR30466">
    <property type="entry name" value="FLAVIN REDUCTASE"/>
    <property type="match status" value="1"/>
</dbReference>
<dbReference type="InterPro" id="IPR050268">
    <property type="entry name" value="NADH-dep_flavin_reductase"/>
</dbReference>
<dbReference type="GO" id="GO:0010181">
    <property type="term" value="F:FMN binding"/>
    <property type="evidence" value="ECO:0007669"/>
    <property type="project" value="InterPro"/>
</dbReference>
<feature type="domain" description="Rubredoxin-like" evidence="6">
    <location>
        <begin position="182"/>
        <end position="225"/>
    </location>
</feature>
<reference evidence="7 8" key="1">
    <citation type="submission" date="2018-11" db="EMBL/GenBank/DDBJ databases">
        <title>Parancylomarina longa gen. nov., sp. nov., isolated from sediments of southern Okinawa.</title>
        <authorList>
            <person name="Fu T."/>
        </authorList>
    </citation>
    <scope>NUCLEOTIDE SEQUENCE [LARGE SCALE GENOMIC DNA]</scope>
    <source>
        <strain evidence="7 8">T3-2 S1-C</strain>
    </source>
</reference>
<dbReference type="Pfam" id="PF00301">
    <property type="entry name" value="Rubredoxin"/>
    <property type="match status" value="1"/>
</dbReference>
<evidence type="ECO:0000256" key="1">
    <source>
        <dbReference type="ARBA" id="ARBA00022448"/>
    </source>
</evidence>
<evidence type="ECO:0000256" key="2">
    <source>
        <dbReference type="ARBA" id="ARBA00022723"/>
    </source>
</evidence>
<comment type="caution">
    <text evidence="7">The sequence shown here is derived from an EMBL/GenBank/DDBJ whole genome shotgun (WGS) entry which is preliminary data.</text>
</comment>
<dbReference type="SMART" id="SM00903">
    <property type="entry name" value="Flavin_Reduct"/>
    <property type="match status" value="1"/>
</dbReference>
<evidence type="ECO:0000313" key="7">
    <source>
        <dbReference type="EMBL" id="RUT79534.1"/>
    </source>
</evidence>
<dbReference type="GO" id="GO:0005506">
    <property type="term" value="F:iron ion binding"/>
    <property type="evidence" value="ECO:0007669"/>
    <property type="project" value="InterPro"/>
</dbReference>
<keyword evidence="1" id="KW-0813">Transport</keyword>
<dbReference type="GO" id="GO:0042602">
    <property type="term" value="F:riboflavin reductase (NADPH) activity"/>
    <property type="evidence" value="ECO:0007669"/>
    <property type="project" value="TreeGrafter"/>
</dbReference>
<evidence type="ECO:0000259" key="6">
    <source>
        <dbReference type="PROSITE" id="PS50903"/>
    </source>
</evidence>
<protein>
    <recommendedName>
        <fullName evidence="6">Rubredoxin-like domain-containing protein</fullName>
    </recommendedName>
</protein>
<proteinExistence type="predicted"/>
<keyword evidence="5" id="KW-0408">Iron</keyword>
<organism evidence="7 8">
    <name type="scientific">Ancylomarina longa</name>
    <dbReference type="NCBI Taxonomy" id="2487017"/>
    <lineage>
        <taxon>Bacteria</taxon>
        <taxon>Pseudomonadati</taxon>
        <taxon>Bacteroidota</taxon>
        <taxon>Bacteroidia</taxon>
        <taxon>Marinilabiliales</taxon>
        <taxon>Marinifilaceae</taxon>
        <taxon>Ancylomarina</taxon>
    </lineage>
</organism>
<sequence>MINFEALFKISYGLYIVSSGDKNKGNGYVANTVFQITSEPPKFATCCNKNNFTSEFIQKHKAFSVSILAQNASTEIFGKFGYKSGKDFDKMVDTQIKYGDTGVPIILNESIAFFECKLVQTIDVGTHLMFIGELVDAQIIDNTKTPLTYLHYRQINKASAPKNAPTYIDKSKLGTKLKSKKSGIYKCIVCGHIYDEDIEEVKFANLPVDWKCPICGADKKDFIIV</sequence>
<keyword evidence="8" id="KW-1185">Reference proteome</keyword>
<evidence type="ECO:0000313" key="8">
    <source>
        <dbReference type="Proteomes" id="UP000282985"/>
    </source>
</evidence>
<dbReference type="Pfam" id="PF01613">
    <property type="entry name" value="Flavin_Reduct"/>
    <property type="match status" value="1"/>
</dbReference>
<keyword evidence="3" id="KW-0249">Electron transport</keyword>
<dbReference type="AlphaFoldDB" id="A0A434AYH2"/>
<dbReference type="OrthoDB" id="9794638at2"/>
<dbReference type="PANTHER" id="PTHR30466:SF1">
    <property type="entry name" value="FMN REDUCTASE (NADH) RUTF"/>
    <property type="match status" value="1"/>
</dbReference>
<dbReference type="RefSeq" id="WP_127342355.1">
    <property type="nucleotide sequence ID" value="NZ_RJJX01000002.1"/>
</dbReference>
<dbReference type="Gene3D" id="2.30.110.10">
    <property type="entry name" value="Electron Transport, Fmn-binding Protein, Chain A"/>
    <property type="match status" value="1"/>
</dbReference>
<dbReference type="InterPro" id="IPR002563">
    <property type="entry name" value="Flavin_Rdtase-like_dom"/>
</dbReference>
<dbReference type="Proteomes" id="UP000282985">
    <property type="component" value="Unassembled WGS sequence"/>
</dbReference>
<dbReference type="InterPro" id="IPR012349">
    <property type="entry name" value="Split_barrel_FMN-bd"/>
</dbReference>
<name>A0A434AYH2_9BACT</name>
<keyword evidence="4" id="KW-0560">Oxidoreductase</keyword>
<dbReference type="InterPro" id="IPR024935">
    <property type="entry name" value="Rubredoxin_dom"/>
</dbReference>
<evidence type="ECO:0000256" key="4">
    <source>
        <dbReference type="ARBA" id="ARBA00023002"/>
    </source>
</evidence>
<dbReference type="Gene3D" id="2.20.28.10">
    <property type="match status" value="1"/>
</dbReference>
<dbReference type="InterPro" id="IPR024934">
    <property type="entry name" value="Rubredoxin-like_dom"/>
</dbReference>